<gene>
    <name evidence="2" type="ORF">DFH08DRAFT_1007605</name>
</gene>
<name>A0AAD7ERU6_9AGAR</name>
<evidence type="ECO:0000313" key="2">
    <source>
        <dbReference type="EMBL" id="KAJ7347039.1"/>
    </source>
</evidence>
<organism evidence="2 3">
    <name type="scientific">Mycena albidolilacea</name>
    <dbReference type="NCBI Taxonomy" id="1033008"/>
    <lineage>
        <taxon>Eukaryota</taxon>
        <taxon>Fungi</taxon>
        <taxon>Dikarya</taxon>
        <taxon>Basidiomycota</taxon>
        <taxon>Agaricomycotina</taxon>
        <taxon>Agaricomycetes</taxon>
        <taxon>Agaricomycetidae</taxon>
        <taxon>Agaricales</taxon>
        <taxon>Marasmiineae</taxon>
        <taxon>Mycenaceae</taxon>
        <taxon>Mycena</taxon>
    </lineage>
</organism>
<evidence type="ECO:0000313" key="3">
    <source>
        <dbReference type="Proteomes" id="UP001218218"/>
    </source>
</evidence>
<dbReference type="Proteomes" id="UP001218218">
    <property type="component" value="Unassembled WGS sequence"/>
</dbReference>
<dbReference type="AlphaFoldDB" id="A0AAD7ERU6"/>
<feature type="region of interest" description="Disordered" evidence="1">
    <location>
        <begin position="72"/>
        <end position="147"/>
    </location>
</feature>
<accession>A0AAD7ERU6</accession>
<comment type="caution">
    <text evidence="2">The sequence shown here is derived from an EMBL/GenBank/DDBJ whole genome shotgun (WGS) entry which is preliminary data.</text>
</comment>
<reference evidence="2" key="1">
    <citation type="submission" date="2023-03" db="EMBL/GenBank/DDBJ databases">
        <title>Massive genome expansion in bonnet fungi (Mycena s.s.) driven by repeated elements and novel gene families across ecological guilds.</title>
        <authorList>
            <consortium name="Lawrence Berkeley National Laboratory"/>
            <person name="Harder C.B."/>
            <person name="Miyauchi S."/>
            <person name="Viragh M."/>
            <person name="Kuo A."/>
            <person name="Thoen E."/>
            <person name="Andreopoulos B."/>
            <person name="Lu D."/>
            <person name="Skrede I."/>
            <person name="Drula E."/>
            <person name="Henrissat B."/>
            <person name="Morin E."/>
            <person name="Kohler A."/>
            <person name="Barry K."/>
            <person name="LaButti K."/>
            <person name="Morin E."/>
            <person name="Salamov A."/>
            <person name="Lipzen A."/>
            <person name="Mereny Z."/>
            <person name="Hegedus B."/>
            <person name="Baldrian P."/>
            <person name="Stursova M."/>
            <person name="Weitz H."/>
            <person name="Taylor A."/>
            <person name="Grigoriev I.V."/>
            <person name="Nagy L.G."/>
            <person name="Martin F."/>
            <person name="Kauserud H."/>
        </authorList>
    </citation>
    <scope>NUCLEOTIDE SEQUENCE</scope>
    <source>
        <strain evidence="2">CBHHK002</strain>
    </source>
</reference>
<proteinExistence type="predicted"/>
<feature type="compositionally biased region" description="Basic and acidic residues" evidence="1">
    <location>
        <begin position="104"/>
        <end position="119"/>
    </location>
</feature>
<evidence type="ECO:0000256" key="1">
    <source>
        <dbReference type="SAM" id="MobiDB-lite"/>
    </source>
</evidence>
<keyword evidence="3" id="KW-1185">Reference proteome</keyword>
<protein>
    <submittedName>
        <fullName evidence="2">Uncharacterized protein</fullName>
    </submittedName>
</protein>
<dbReference type="EMBL" id="JARIHO010000020">
    <property type="protein sequence ID" value="KAJ7347039.1"/>
    <property type="molecule type" value="Genomic_DNA"/>
</dbReference>
<sequence length="242" mass="25921">MYNARYNTMKSNFTRQAKPSVIAISGAMWQTSNGDDVGGGDLRRLQWVCRAVGESGSRGRILYAITTVVTSLSGATDPGPGPGPWTSLEWQKTETETEIGPETETDRDSARGRAHKDARTVPVPQERGDRPSHQGGVEVTASETDRHRSGAVELDVDVDVSGYSSQAQPKLDVVVDAAVVIPEAESETEGRWMDGLAHIKVVVRYGAAGASGGVADRHTWNPRVSTERSLQASKHIGVGGLQ</sequence>